<protein>
    <submittedName>
        <fullName evidence="1">Uncharacterized protein</fullName>
    </submittedName>
</protein>
<name>A0ABT2E8C3_9GAMM</name>
<dbReference type="EMBL" id="JAJISC010000001">
    <property type="protein sequence ID" value="MCS2607749.1"/>
    <property type="molecule type" value="Genomic_DNA"/>
</dbReference>
<organism evidence="1 2">
    <name type="scientific">Halomonas dongshanensis</name>
    <dbReference type="NCBI Taxonomy" id="2890835"/>
    <lineage>
        <taxon>Bacteria</taxon>
        <taxon>Pseudomonadati</taxon>
        <taxon>Pseudomonadota</taxon>
        <taxon>Gammaproteobacteria</taxon>
        <taxon>Oceanospirillales</taxon>
        <taxon>Halomonadaceae</taxon>
        <taxon>Halomonas</taxon>
    </lineage>
</organism>
<accession>A0ABT2E8C3</accession>
<dbReference type="RefSeq" id="WP_259034263.1">
    <property type="nucleotide sequence ID" value="NZ_JAJISC010000001.1"/>
</dbReference>
<evidence type="ECO:0000313" key="2">
    <source>
        <dbReference type="Proteomes" id="UP001165542"/>
    </source>
</evidence>
<comment type="caution">
    <text evidence="1">The sequence shown here is derived from an EMBL/GenBank/DDBJ whole genome shotgun (WGS) entry which is preliminary data.</text>
</comment>
<dbReference type="Proteomes" id="UP001165542">
    <property type="component" value="Unassembled WGS sequence"/>
</dbReference>
<keyword evidence="2" id="KW-1185">Reference proteome</keyword>
<sequence length="209" mass="23338">MEKKIIGLLKETAEPGAVTEETISNIAVSLVQKIGQLESAMRNGDITVKTYEKELHKNNLKEVDDAFKHAHALRESRYSNESMKAELNNLLWEMNALKKYMQATRSTSQGGLPKPARMYFCASIIVAWKLIKNTDVIPGRQKNAGQEPGGEFHVFIKVLLTAAGGHVANINADELHRDIQEVAKELERIRTPEPELIDLSDHPAGLWGK</sequence>
<gene>
    <name evidence="1" type="ORF">LLY24_00250</name>
</gene>
<reference evidence="1" key="1">
    <citation type="submission" date="2021-11" db="EMBL/GenBank/DDBJ databases">
        <title>Halomonas sp., isolated from a coastal aquaculture zone in Dongshan Bay.</title>
        <authorList>
            <person name="Lin W."/>
        </authorList>
    </citation>
    <scope>NUCLEOTIDE SEQUENCE</scope>
    <source>
        <strain evidence="1">Yzlin-01</strain>
    </source>
</reference>
<evidence type="ECO:0000313" key="1">
    <source>
        <dbReference type="EMBL" id="MCS2607749.1"/>
    </source>
</evidence>
<proteinExistence type="predicted"/>